<dbReference type="GO" id="GO:0009536">
    <property type="term" value="C:plastid"/>
    <property type="evidence" value="ECO:0007669"/>
    <property type="project" value="UniProtKB-SubCell"/>
</dbReference>
<comment type="caution">
    <text evidence="2">The sequence shown here is derived from an EMBL/GenBank/DDBJ whole genome shotgun (WGS) entry which is preliminary data.</text>
</comment>
<dbReference type="Proteomes" id="UP001152523">
    <property type="component" value="Unassembled WGS sequence"/>
</dbReference>
<accession>A0AAV0BX86</accession>
<evidence type="ECO:0008006" key="5">
    <source>
        <dbReference type="Google" id="ProtNLM"/>
    </source>
</evidence>
<dbReference type="AlphaFoldDB" id="A0AAV0BX86"/>
<dbReference type="SUPFAM" id="SSF52540">
    <property type="entry name" value="P-loop containing nucleoside triphosphate hydrolases"/>
    <property type="match status" value="1"/>
</dbReference>
<evidence type="ECO:0000313" key="3">
    <source>
        <dbReference type="EMBL" id="CAH9145518.1"/>
    </source>
</evidence>
<comment type="subcellular location">
    <subcellularLocation>
        <location evidence="1">Plastid</location>
    </subcellularLocation>
</comment>
<sequence>MDATEASLSTSPSKSSFSQQRHFYLAIERIKFKMDTVVDLMGMAGRLPSLPVVVCCSTRDELDAVYSALSTLSHISIFALYSDLAEAERAHTFAKFRQAMLRWNRHTVVDEGGEKEEEKCHLIVVTDACLPLVNSGEFPFNARLLINNELPTKKETYMRRMATCLAADGIVINMVAGGEVVNLRNIEESSGFLIGEMPINIFEML</sequence>
<dbReference type="EMBL" id="CAMAPF010001079">
    <property type="protein sequence ID" value="CAH9145518.1"/>
    <property type="molecule type" value="Genomic_DNA"/>
</dbReference>
<proteinExistence type="predicted"/>
<evidence type="ECO:0000313" key="2">
    <source>
        <dbReference type="EMBL" id="CAH9053954.1"/>
    </source>
</evidence>
<keyword evidence="4" id="KW-1185">Reference proteome</keyword>
<dbReference type="EMBL" id="CAMAPF010000005">
    <property type="protein sequence ID" value="CAH9053954.1"/>
    <property type="molecule type" value="Genomic_DNA"/>
</dbReference>
<dbReference type="Gene3D" id="3.40.50.300">
    <property type="entry name" value="P-loop containing nucleotide triphosphate hydrolases"/>
    <property type="match status" value="1"/>
</dbReference>
<reference evidence="2" key="1">
    <citation type="submission" date="2022-07" db="EMBL/GenBank/DDBJ databases">
        <authorList>
            <person name="Macas J."/>
            <person name="Novak P."/>
            <person name="Neumann P."/>
        </authorList>
    </citation>
    <scope>NUCLEOTIDE SEQUENCE</scope>
</reference>
<evidence type="ECO:0000256" key="1">
    <source>
        <dbReference type="ARBA" id="ARBA00004474"/>
    </source>
</evidence>
<evidence type="ECO:0000313" key="4">
    <source>
        <dbReference type="Proteomes" id="UP001152523"/>
    </source>
</evidence>
<organism evidence="2 4">
    <name type="scientific">Cuscuta epithymum</name>
    <dbReference type="NCBI Taxonomy" id="186058"/>
    <lineage>
        <taxon>Eukaryota</taxon>
        <taxon>Viridiplantae</taxon>
        <taxon>Streptophyta</taxon>
        <taxon>Embryophyta</taxon>
        <taxon>Tracheophyta</taxon>
        <taxon>Spermatophyta</taxon>
        <taxon>Magnoliopsida</taxon>
        <taxon>eudicotyledons</taxon>
        <taxon>Gunneridae</taxon>
        <taxon>Pentapetalae</taxon>
        <taxon>asterids</taxon>
        <taxon>lamiids</taxon>
        <taxon>Solanales</taxon>
        <taxon>Convolvulaceae</taxon>
        <taxon>Cuscuteae</taxon>
        <taxon>Cuscuta</taxon>
        <taxon>Cuscuta subgen. Cuscuta</taxon>
    </lineage>
</organism>
<protein>
    <recommendedName>
        <fullName evidence="5">Eukaryotic initiation factor 4A</fullName>
    </recommendedName>
</protein>
<name>A0AAV0BX86_9ASTE</name>
<dbReference type="InterPro" id="IPR027417">
    <property type="entry name" value="P-loop_NTPase"/>
</dbReference>
<gene>
    <name evidence="3" type="ORF">CEPIT_LOCUS42279</name>
    <name evidence="2" type="ORF">CEPIT_LOCUS593</name>
</gene>